<feature type="transmembrane region" description="Helical" evidence="7">
    <location>
        <begin position="38"/>
        <end position="57"/>
    </location>
</feature>
<dbReference type="GO" id="GO:0022857">
    <property type="term" value="F:transmembrane transporter activity"/>
    <property type="evidence" value="ECO:0007669"/>
    <property type="project" value="InterPro"/>
</dbReference>
<keyword evidence="4 7" id="KW-0812">Transmembrane</keyword>
<keyword evidence="9" id="KW-1185">Reference proteome</keyword>
<organism evidence="8 9">
    <name type="scientific">Acerihabitans arboris</name>
    <dbReference type="NCBI Taxonomy" id="2691583"/>
    <lineage>
        <taxon>Bacteria</taxon>
        <taxon>Pseudomonadati</taxon>
        <taxon>Pseudomonadota</taxon>
        <taxon>Gammaproteobacteria</taxon>
        <taxon>Enterobacterales</taxon>
        <taxon>Pectobacteriaceae</taxon>
        <taxon>Acerihabitans</taxon>
    </lineage>
</organism>
<sequence>MLKRNLPLVITIAVFILGYLFCLSRFPGFASTRVICNILTDNAFLGIIAVGMTFVIISGGIDLSVGSVIAFTGVFLAKVIGDYHLSPLLAFPLVLLMGCGFGAFMGWLIDTLKIPAFIITLAGMFFLRGASYLVSEESLPIDHPIYETLSGLAWQIPGGGRLSAMGVLMLLVMVFGILLARYTPFGSQVYAIGGNATAANLMGVSTRSTTIRIYMLSTGLATLAGIVFSIYTSAGYALAGMGVELDAIASVVIGGTLLSGGIGTVFGTMFGVMIQGLIQTYINFDGTLSSWWTKIVIGILLFAFITLQRLLNSLWENKQTAKVTSIPPTGIRAESLQKAHTAPAAGYPGDGPA</sequence>
<dbReference type="CDD" id="cd06579">
    <property type="entry name" value="TM_PBP1_transp_AraH_like"/>
    <property type="match status" value="1"/>
</dbReference>
<evidence type="ECO:0000313" key="8">
    <source>
        <dbReference type="EMBL" id="NDL64343.1"/>
    </source>
</evidence>
<dbReference type="PANTHER" id="PTHR32196:SF63">
    <property type="entry name" value="INNER MEMBRANE ABC TRANSPORTER PERMEASE PROTEIN YJFF"/>
    <property type="match status" value="1"/>
</dbReference>
<feature type="transmembrane region" description="Helical" evidence="7">
    <location>
        <begin position="88"/>
        <end position="108"/>
    </location>
</feature>
<evidence type="ECO:0000256" key="4">
    <source>
        <dbReference type="ARBA" id="ARBA00022692"/>
    </source>
</evidence>
<evidence type="ECO:0000256" key="2">
    <source>
        <dbReference type="ARBA" id="ARBA00007942"/>
    </source>
</evidence>
<feature type="transmembrane region" description="Helical" evidence="7">
    <location>
        <begin position="211"/>
        <end position="239"/>
    </location>
</feature>
<keyword evidence="6 7" id="KW-0472">Membrane</keyword>
<dbReference type="GO" id="GO:0005886">
    <property type="term" value="C:plasma membrane"/>
    <property type="evidence" value="ECO:0007669"/>
    <property type="project" value="UniProtKB-SubCell"/>
</dbReference>
<dbReference type="NCBIfam" id="NF008630">
    <property type="entry name" value="PRK11618.1"/>
    <property type="match status" value="1"/>
</dbReference>
<proteinExistence type="inferred from homology"/>
<name>A0A845SGW5_9GAMM</name>
<evidence type="ECO:0000256" key="5">
    <source>
        <dbReference type="ARBA" id="ARBA00022989"/>
    </source>
</evidence>
<feature type="transmembrane region" description="Helical" evidence="7">
    <location>
        <begin position="251"/>
        <end position="278"/>
    </location>
</feature>
<evidence type="ECO:0000256" key="6">
    <source>
        <dbReference type="ARBA" id="ARBA00023136"/>
    </source>
</evidence>
<dbReference type="InterPro" id="IPR001851">
    <property type="entry name" value="ABC_transp_permease"/>
</dbReference>
<reference evidence="8 9" key="2">
    <citation type="submission" date="2020-02" db="EMBL/GenBank/DDBJ databases">
        <title>The new genus of Enterobacteriales.</title>
        <authorList>
            <person name="Kim I.S."/>
        </authorList>
    </citation>
    <scope>NUCLEOTIDE SEQUENCE [LARGE SCALE GENOMIC DNA]</scope>
    <source>
        <strain evidence="8 9">SAP-6</strain>
    </source>
</reference>
<gene>
    <name evidence="8" type="primary">yjfF</name>
    <name evidence="8" type="ORF">GRH90_16525</name>
</gene>
<comment type="similarity">
    <text evidence="2">Belongs to the binding-protein-dependent transport system permease family. AraH/RbsC subfamily.</text>
</comment>
<reference evidence="8 9" key="1">
    <citation type="submission" date="2019-12" db="EMBL/GenBank/DDBJ databases">
        <authorList>
            <person name="Lee S.D."/>
        </authorList>
    </citation>
    <scope>NUCLEOTIDE SEQUENCE [LARGE SCALE GENOMIC DNA]</scope>
    <source>
        <strain evidence="8 9">SAP-6</strain>
    </source>
</reference>
<dbReference type="Proteomes" id="UP000461443">
    <property type="component" value="Unassembled WGS sequence"/>
</dbReference>
<comment type="caution">
    <text evidence="8">The sequence shown here is derived from an EMBL/GenBank/DDBJ whole genome shotgun (WGS) entry which is preliminary data.</text>
</comment>
<evidence type="ECO:0000313" key="9">
    <source>
        <dbReference type="Proteomes" id="UP000461443"/>
    </source>
</evidence>
<keyword evidence="3" id="KW-1003">Cell membrane</keyword>
<feature type="transmembrane region" description="Helical" evidence="7">
    <location>
        <begin position="6"/>
        <end position="26"/>
    </location>
</feature>
<comment type="subcellular location">
    <subcellularLocation>
        <location evidence="1">Cell inner membrane</location>
        <topology evidence="1">Multi-pass membrane protein</topology>
    </subcellularLocation>
</comment>
<evidence type="ECO:0000256" key="7">
    <source>
        <dbReference type="SAM" id="Phobius"/>
    </source>
</evidence>
<evidence type="ECO:0000256" key="1">
    <source>
        <dbReference type="ARBA" id="ARBA00004429"/>
    </source>
</evidence>
<protein>
    <submittedName>
        <fullName evidence="8">Sugar ABC transporter permease YjfF</fullName>
    </submittedName>
</protein>
<dbReference type="PANTHER" id="PTHR32196">
    <property type="entry name" value="ABC TRANSPORTER PERMEASE PROTEIN YPHD-RELATED-RELATED"/>
    <property type="match status" value="1"/>
</dbReference>
<dbReference type="EMBL" id="WUBS01000012">
    <property type="protein sequence ID" value="NDL64343.1"/>
    <property type="molecule type" value="Genomic_DNA"/>
</dbReference>
<feature type="transmembrane region" description="Helical" evidence="7">
    <location>
        <begin position="290"/>
        <end position="311"/>
    </location>
</feature>
<dbReference type="AlphaFoldDB" id="A0A845SGW5"/>
<dbReference type="Pfam" id="PF02653">
    <property type="entry name" value="BPD_transp_2"/>
    <property type="match status" value="1"/>
</dbReference>
<feature type="transmembrane region" description="Helical" evidence="7">
    <location>
        <begin position="162"/>
        <end position="180"/>
    </location>
</feature>
<feature type="transmembrane region" description="Helical" evidence="7">
    <location>
        <begin position="114"/>
        <end position="134"/>
    </location>
</feature>
<accession>A0A845SGW5</accession>
<evidence type="ECO:0000256" key="3">
    <source>
        <dbReference type="ARBA" id="ARBA00022475"/>
    </source>
</evidence>
<keyword evidence="5 7" id="KW-1133">Transmembrane helix</keyword>